<dbReference type="Pfam" id="PF17683">
    <property type="entry name" value="TFIIF_beta_N"/>
    <property type="match status" value="1"/>
</dbReference>
<dbReference type="InterPro" id="IPR011039">
    <property type="entry name" value="TFIIF_interaction"/>
</dbReference>
<dbReference type="InterPro" id="IPR003196">
    <property type="entry name" value="TFIIF_beta"/>
</dbReference>
<feature type="domain" description="TFIIF beta subunit HTH" evidence="11">
    <location>
        <begin position="199"/>
        <end position="263"/>
    </location>
</feature>
<dbReference type="PANTHER" id="PTHR10445:SF0">
    <property type="entry name" value="GENERAL TRANSCRIPTION FACTOR IIF SUBUNIT 2"/>
    <property type="match status" value="1"/>
</dbReference>
<dbReference type="SUPFAM" id="SSF50916">
    <property type="entry name" value="Rap30/74 interaction domains"/>
    <property type="match status" value="1"/>
</dbReference>
<dbReference type="PANTHER" id="PTHR10445">
    <property type="entry name" value="GENERAL TRANSCRIPTION FACTOR IIF SUBUNIT 2"/>
    <property type="match status" value="1"/>
</dbReference>
<accession>A0A9P7CGG3</accession>
<dbReference type="InterPro" id="IPR040504">
    <property type="entry name" value="TFIIF_beta_N"/>
</dbReference>
<comment type="similarity">
    <text evidence="2">Belongs to the TFIIF beta subunit family.</text>
</comment>
<gene>
    <name evidence="13" type="ORF">G6F51_000695</name>
</gene>
<comment type="caution">
    <text evidence="13">The sequence shown here is derived from an EMBL/GenBank/DDBJ whole genome shotgun (WGS) entry which is preliminary data.</text>
</comment>
<evidence type="ECO:0000256" key="1">
    <source>
        <dbReference type="ARBA" id="ARBA00004123"/>
    </source>
</evidence>
<protein>
    <recommendedName>
        <fullName evidence="3">Transcription initiation factor IIF subunit beta</fullName>
    </recommendedName>
    <alternativeName>
        <fullName evidence="9">TFIIF medium subunit</fullName>
    </alternativeName>
    <alternativeName>
        <fullName evidence="8">TFIIF-beta</fullName>
    </alternativeName>
</protein>
<dbReference type="Pfam" id="PF02270">
    <property type="entry name" value="TFIIF_beta"/>
    <property type="match status" value="1"/>
</dbReference>
<dbReference type="FunFam" id="1.10.10.10:FF:000035">
    <property type="entry name" value="General transcription factor IIF subunit 2"/>
    <property type="match status" value="1"/>
</dbReference>
<evidence type="ECO:0000256" key="4">
    <source>
        <dbReference type="ARBA" id="ARBA00023015"/>
    </source>
</evidence>
<reference evidence="13" key="1">
    <citation type="journal article" date="2020" name="Microb. Genom.">
        <title>Genetic diversity of clinical and environmental Mucorales isolates obtained from an investigation of mucormycosis cases among solid organ transplant recipients.</title>
        <authorList>
            <person name="Nguyen M.H."/>
            <person name="Kaul D."/>
            <person name="Muto C."/>
            <person name="Cheng S.J."/>
            <person name="Richter R.A."/>
            <person name="Bruno V.M."/>
            <person name="Liu G."/>
            <person name="Beyhan S."/>
            <person name="Sundermann A.J."/>
            <person name="Mounaud S."/>
            <person name="Pasculle A.W."/>
            <person name="Nierman W.C."/>
            <person name="Driscoll E."/>
            <person name="Cumbie R."/>
            <person name="Clancy C.J."/>
            <person name="Dupont C.L."/>
        </authorList>
    </citation>
    <scope>NUCLEOTIDE SEQUENCE</scope>
    <source>
        <strain evidence="13">GL16</strain>
    </source>
</reference>
<keyword evidence="4" id="KW-0805">Transcription regulation</keyword>
<dbReference type="AlphaFoldDB" id="A0A9P7CGG3"/>
<dbReference type="GO" id="GO:0003677">
    <property type="term" value="F:DNA binding"/>
    <property type="evidence" value="ECO:0007669"/>
    <property type="project" value="UniProtKB-KW"/>
</dbReference>
<evidence type="ECO:0000256" key="6">
    <source>
        <dbReference type="ARBA" id="ARBA00023163"/>
    </source>
</evidence>
<organism evidence="13 14">
    <name type="scientific">Rhizopus oryzae</name>
    <name type="common">Mucormycosis agent</name>
    <name type="synonym">Rhizopus arrhizus var. delemar</name>
    <dbReference type="NCBI Taxonomy" id="64495"/>
    <lineage>
        <taxon>Eukaryota</taxon>
        <taxon>Fungi</taxon>
        <taxon>Fungi incertae sedis</taxon>
        <taxon>Mucoromycota</taxon>
        <taxon>Mucoromycotina</taxon>
        <taxon>Mucoromycetes</taxon>
        <taxon>Mucorales</taxon>
        <taxon>Mucorineae</taxon>
        <taxon>Rhizopodaceae</taxon>
        <taxon>Rhizopus</taxon>
    </lineage>
</organism>
<evidence type="ECO:0000256" key="7">
    <source>
        <dbReference type="ARBA" id="ARBA00023242"/>
    </source>
</evidence>
<evidence type="ECO:0000259" key="11">
    <source>
        <dbReference type="Pfam" id="PF02270"/>
    </source>
</evidence>
<dbReference type="InterPro" id="IPR036390">
    <property type="entry name" value="WH_DNA-bd_sf"/>
</dbReference>
<feature type="region of interest" description="Disordered" evidence="10">
    <location>
        <begin position="1"/>
        <end position="20"/>
    </location>
</feature>
<dbReference type="CDD" id="cd07980">
    <property type="entry name" value="TFIIF_beta"/>
    <property type="match status" value="1"/>
</dbReference>
<proteinExistence type="inferred from homology"/>
<dbReference type="EMBL" id="JAANIT010000044">
    <property type="protein sequence ID" value="KAG1553267.1"/>
    <property type="molecule type" value="Genomic_DNA"/>
</dbReference>
<dbReference type="SUPFAM" id="SSF46785">
    <property type="entry name" value="Winged helix' DNA-binding domain"/>
    <property type="match status" value="1"/>
</dbReference>
<keyword evidence="5" id="KW-0238">DNA-binding</keyword>
<dbReference type="InterPro" id="IPR036388">
    <property type="entry name" value="WH-like_DNA-bd_sf"/>
</dbReference>
<comment type="subcellular location">
    <subcellularLocation>
        <location evidence="1">Nucleus</location>
    </subcellularLocation>
</comment>
<evidence type="ECO:0000259" key="12">
    <source>
        <dbReference type="Pfam" id="PF17683"/>
    </source>
</evidence>
<evidence type="ECO:0000256" key="5">
    <source>
        <dbReference type="ARBA" id="ARBA00023125"/>
    </source>
</evidence>
<evidence type="ECO:0000256" key="9">
    <source>
        <dbReference type="ARBA" id="ARBA00081863"/>
    </source>
</evidence>
<evidence type="ECO:0000313" key="13">
    <source>
        <dbReference type="EMBL" id="KAG1553267.1"/>
    </source>
</evidence>
<evidence type="ECO:0000313" key="14">
    <source>
        <dbReference type="Proteomes" id="UP000717996"/>
    </source>
</evidence>
<keyword evidence="7" id="KW-0539">Nucleus</keyword>
<dbReference type="OrthoDB" id="26094at2759"/>
<keyword evidence="6" id="KW-0804">Transcription</keyword>
<name>A0A9P7CGG3_RHIOR</name>
<dbReference type="Gene3D" id="1.10.10.10">
    <property type="entry name" value="Winged helix-like DNA-binding domain superfamily/Winged helix DNA-binding domain"/>
    <property type="match status" value="1"/>
</dbReference>
<feature type="region of interest" description="Disordered" evidence="10">
    <location>
        <begin position="260"/>
        <end position="298"/>
    </location>
</feature>
<dbReference type="Proteomes" id="UP000717996">
    <property type="component" value="Unassembled WGS sequence"/>
</dbReference>
<feature type="domain" description="TFIIF beta subunit N-terminal" evidence="12">
    <location>
        <begin position="37"/>
        <end position="116"/>
    </location>
</feature>
<evidence type="ECO:0000256" key="10">
    <source>
        <dbReference type="SAM" id="MobiDB-lite"/>
    </source>
</evidence>
<dbReference type="GO" id="GO:0005674">
    <property type="term" value="C:transcription factor TFIIF complex"/>
    <property type="evidence" value="ECO:0007669"/>
    <property type="project" value="InterPro"/>
</dbReference>
<dbReference type="OMA" id="PIADNCY"/>
<evidence type="ECO:0000256" key="3">
    <source>
        <dbReference type="ARBA" id="ARBA00021453"/>
    </source>
</evidence>
<evidence type="ECO:0000256" key="8">
    <source>
        <dbReference type="ARBA" id="ARBA00081473"/>
    </source>
</evidence>
<feature type="compositionally biased region" description="Acidic residues" evidence="10">
    <location>
        <begin position="283"/>
        <end position="298"/>
    </location>
</feature>
<feature type="region of interest" description="Disordered" evidence="10">
    <location>
        <begin position="177"/>
        <end position="200"/>
    </location>
</feature>
<evidence type="ECO:0000256" key="2">
    <source>
        <dbReference type="ARBA" id="ARBA00009543"/>
    </source>
</evidence>
<dbReference type="GO" id="GO:0006367">
    <property type="term" value="P:transcription initiation at RNA polymerase II promoter"/>
    <property type="evidence" value="ECO:0007669"/>
    <property type="project" value="InterPro"/>
</dbReference>
<sequence>MSDHEDVDALFEDDPGPLEEVIDEDDAEDLRLDQADNKVWLVKVPKFLAETWKNIDQDNVHLGSLRIYKDAQPPGKSSRISLVLPENTMTSHIPKEYSISLLSAEVQNKFVFSQTEHGKTISGTVHHECVAVPTEANAYRNIMRKRVREAGTPQRTTQVLGQNNQPVFVPGASSAVPSSDFSDFVTSKKPKTDNKEKATRMPRNELMDLLFAAFDRYPYWSFKGILEETKQPSQYLKEILSEICILNKRGPYAGNYQLKQEYKQRPSAAEKQNSTEKSAEDATSSEDEDEEFMEDVKL</sequence>
<feature type="compositionally biased region" description="Basic and acidic residues" evidence="10">
    <location>
        <begin position="190"/>
        <end position="200"/>
    </location>
</feature>
<dbReference type="InterPro" id="IPR040450">
    <property type="entry name" value="TFIIF_beta_HTH"/>
</dbReference>